<sequence>MPSKRGATEPATPSPKKKPAPRTSKTRPRRAAAPKPGTLNETQLQRSNAAKAQTAPPKKNKKAAVKKKKGGSVKTGRVRKPTSTTTKANTGKKVVVKEKKKEGGKKAFSCVPMPTPSPDIIKCYIFPKRSSVVECSSAESPGVAESPRVVKSRSMDPDIGYE</sequence>
<dbReference type="AlphaFoldDB" id="A0A6A5KGV4"/>
<feature type="compositionally biased region" description="Basic residues" evidence="1">
    <location>
        <begin position="15"/>
        <end position="32"/>
    </location>
</feature>
<gene>
    <name evidence="2" type="ORF">BDW02DRAFT_568118</name>
</gene>
<dbReference type="Proteomes" id="UP000800040">
    <property type="component" value="Unassembled WGS sequence"/>
</dbReference>
<organism evidence="2 3">
    <name type="scientific">Decorospora gaudefroyi</name>
    <dbReference type="NCBI Taxonomy" id="184978"/>
    <lineage>
        <taxon>Eukaryota</taxon>
        <taxon>Fungi</taxon>
        <taxon>Dikarya</taxon>
        <taxon>Ascomycota</taxon>
        <taxon>Pezizomycotina</taxon>
        <taxon>Dothideomycetes</taxon>
        <taxon>Pleosporomycetidae</taxon>
        <taxon>Pleosporales</taxon>
        <taxon>Pleosporineae</taxon>
        <taxon>Pleosporaceae</taxon>
        <taxon>Decorospora</taxon>
    </lineage>
</organism>
<feature type="compositionally biased region" description="Basic residues" evidence="1">
    <location>
        <begin position="58"/>
        <end position="80"/>
    </location>
</feature>
<feature type="compositionally biased region" description="Low complexity" evidence="1">
    <location>
        <begin position="48"/>
        <end position="57"/>
    </location>
</feature>
<evidence type="ECO:0000256" key="1">
    <source>
        <dbReference type="SAM" id="MobiDB-lite"/>
    </source>
</evidence>
<name>A0A6A5KGV4_9PLEO</name>
<evidence type="ECO:0000313" key="2">
    <source>
        <dbReference type="EMBL" id="KAF1835380.1"/>
    </source>
</evidence>
<proteinExistence type="predicted"/>
<feature type="compositionally biased region" description="Basic and acidic residues" evidence="1">
    <location>
        <begin position="95"/>
        <end position="105"/>
    </location>
</feature>
<reference evidence="2" key="1">
    <citation type="submission" date="2020-01" db="EMBL/GenBank/DDBJ databases">
        <authorList>
            <consortium name="DOE Joint Genome Institute"/>
            <person name="Haridas S."/>
            <person name="Albert R."/>
            <person name="Binder M."/>
            <person name="Bloem J."/>
            <person name="Labutti K."/>
            <person name="Salamov A."/>
            <person name="Andreopoulos B."/>
            <person name="Baker S.E."/>
            <person name="Barry K."/>
            <person name="Bills G."/>
            <person name="Bluhm B.H."/>
            <person name="Cannon C."/>
            <person name="Castanera R."/>
            <person name="Culley D.E."/>
            <person name="Daum C."/>
            <person name="Ezra D."/>
            <person name="Gonzalez J.B."/>
            <person name="Henrissat B."/>
            <person name="Kuo A."/>
            <person name="Liang C."/>
            <person name="Lipzen A."/>
            <person name="Lutzoni F."/>
            <person name="Magnuson J."/>
            <person name="Mondo S."/>
            <person name="Nolan M."/>
            <person name="Ohm R."/>
            <person name="Pangilinan J."/>
            <person name="Park H.-J."/>
            <person name="Ramirez L."/>
            <person name="Alfaro M."/>
            <person name="Sun H."/>
            <person name="Tritt A."/>
            <person name="Yoshinaga Y."/>
            <person name="Zwiers L.-H."/>
            <person name="Turgeon B.G."/>
            <person name="Goodwin S.B."/>
            <person name="Spatafora J.W."/>
            <person name="Crous P.W."/>
            <person name="Grigoriev I.V."/>
        </authorList>
    </citation>
    <scope>NUCLEOTIDE SEQUENCE</scope>
    <source>
        <strain evidence="2">P77</strain>
    </source>
</reference>
<keyword evidence="3" id="KW-1185">Reference proteome</keyword>
<feature type="region of interest" description="Disordered" evidence="1">
    <location>
        <begin position="137"/>
        <end position="162"/>
    </location>
</feature>
<accession>A0A6A5KGV4</accession>
<feature type="region of interest" description="Disordered" evidence="1">
    <location>
        <begin position="1"/>
        <end position="106"/>
    </location>
</feature>
<protein>
    <submittedName>
        <fullName evidence="2">Uncharacterized protein</fullName>
    </submittedName>
</protein>
<evidence type="ECO:0000313" key="3">
    <source>
        <dbReference type="Proteomes" id="UP000800040"/>
    </source>
</evidence>
<dbReference type="EMBL" id="ML975288">
    <property type="protein sequence ID" value="KAF1835380.1"/>
    <property type="molecule type" value="Genomic_DNA"/>
</dbReference>